<gene>
    <name evidence="7" type="ORF">ASILVAE211_05395</name>
</gene>
<dbReference type="GO" id="GO:0006825">
    <property type="term" value="P:copper ion transport"/>
    <property type="evidence" value="ECO:0007669"/>
    <property type="project" value="InterPro"/>
</dbReference>
<dbReference type="GO" id="GO:0030313">
    <property type="term" value="C:cell envelope"/>
    <property type="evidence" value="ECO:0007669"/>
    <property type="project" value="UniProtKB-SubCell"/>
</dbReference>
<dbReference type="Proteomes" id="UP000708298">
    <property type="component" value="Unassembled WGS sequence"/>
</dbReference>
<dbReference type="AlphaFoldDB" id="A0A963YQF3"/>
<evidence type="ECO:0000256" key="4">
    <source>
        <dbReference type="ARBA" id="ARBA00023008"/>
    </source>
</evidence>
<keyword evidence="3 5" id="KW-0732">Signal</keyword>
<name>A0A963YQF3_9PROT</name>
<comment type="subcellular location">
    <subcellularLocation>
        <location evidence="1">Cell envelope</location>
    </subcellularLocation>
</comment>
<reference evidence="7" key="1">
    <citation type="journal article" date="2021" name="Microorganisms">
        <title>Acidisoma silvae sp. nov. and Acidisomacellulosilytica sp. nov., Two Acidophilic Bacteria Isolated from Decaying Wood, Hydrolyzing Cellulose and Producing Poly-3-hydroxybutyrate.</title>
        <authorList>
            <person name="Mieszkin S."/>
            <person name="Pouder E."/>
            <person name="Uroz S."/>
            <person name="Simon-Colin C."/>
            <person name="Alain K."/>
        </authorList>
    </citation>
    <scope>NUCLEOTIDE SEQUENCE</scope>
    <source>
        <strain evidence="7">HW T2.11</strain>
    </source>
</reference>
<evidence type="ECO:0000256" key="3">
    <source>
        <dbReference type="ARBA" id="ARBA00022729"/>
    </source>
</evidence>
<accession>A0A963YQF3</accession>
<feature type="domain" description="CopC" evidence="6">
    <location>
        <begin position="23"/>
        <end position="118"/>
    </location>
</feature>
<keyword evidence="4" id="KW-0186">Copper</keyword>
<evidence type="ECO:0000259" key="6">
    <source>
        <dbReference type="Pfam" id="PF04234"/>
    </source>
</evidence>
<dbReference type="PANTHER" id="PTHR34820:SF4">
    <property type="entry name" value="INNER MEMBRANE PROTEIN YEBZ"/>
    <property type="match status" value="1"/>
</dbReference>
<organism evidence="7 8">
    <name type="scientific">Acidisoma silvae</name>
    <dbReference type="NCBI Taxonomy" id="2802396"/>
    <lineage>
        <taxon>Bacteria</taxon>
        <taxon>Pseudomonadati</taxon>
        <taxon>Pseudomonadota</taxon>
        <taxon>Alphaproteobacteria</taxon>
        <taxon>Acetobacterales</taxon>
        <taxon>Acidocellaceae</taxon>
        <taxon>Acidisoma</taxon>
    </lineage>
</organism>
<proteinExistence type="predicted"/>
<evidence type="ECO:0000256" key="1">
    <source>
        <dbReference type="ARBA" id="ARBA00004196"/>
    </source>
</evidence>
<feature type="chain" id="PRO_5037062873" evidence="5">
    <location>
        <begin position="23"/>
        <end position="120"/>
    </location>
</feature>
<dbReference type="InterPro" id="IPR007348">
    <property type="entry name" value="CopC_dom"/>
</dbReference>
<dbReference type="GO" id="GO:0046688">
    <property type="term" value="P:response to copper ion"/>
    <property type="evidence" value="ECO:0007669"/>
    <property type="project" value="InterPro"/>
</dbReference>
<dbReference type="RefSeq" id="WP_227320280.1">
    <property type="nucleotide sequence ID" value="NZ_JAESVB010000002.1"/>
</dbReference>
<dbReference type="GO" id="GO:0005507">
    <property type="term" value="F:copper ion binding"/>
    <property type="evidence" value="ECO:0007669"/>
    <property type="project" value="InterPro"/>
</dbReference>
<keyword evidence="2" id="KW-0479">Metal-binding</keyword>
<dbReference type="InterPro" id="IPR014755">
    <property type="entry name" value="Cu-Rt/internalin_Ig-like"/>
</dbReference>
<dbReference type="SUPFAM" id="SSF81296">
    <property type="entry name" value="E set domains"/>
    <property type="match status" value="1"/>
</dbReference>
<dbReference type="Gene3D" id="2.60.40.1220">
    <property type="match status" value="1"/>
</dbReference>
<dbReference type="InterPro" id="IPR032694">
    <property type="entry name" value="CopC/D"/>
</dbReference>
<dbReference type="PANTHER" id="PTHR34820">
    <property type="entry name" value="INNER MEMBRANE PROTEIN YEBZ"/>
    <property type="match status" value="1"/>
</dbReference>
<evidence type="ECO:0000313" key="7">
    <source>
        <dbReference type="EMBL" id="MCB8874613.1"/>
    </source>
</evidence>
<keyword evidence="8" id="KW-1185">Reference proteome</keyword>
<dbReference type="GO" id="GO:0005886">
    <property type="term" value="C:plasma membrane"/>
    <property type="evidence" value="ECO:0007669"/>
    <property type="project" value="TreeGrafter"/>
</dbReference>
<dbReference type="Pfam" id="PF04234">
    <property type="entry name" value="CopC"/>
    <property type="match status" value="1"/>
</dbReference>
<evidence type="ECO:0000256" key="5">
    <source>
        <dbReference type="SAM" id="SignalP"/>
    </source>
</evidence>
<sequence length="120" mass="12702">MTIRIAAAAFAATLAFSTGAFAHAYPQTESPAKGSTIATAPTTLWIEFDDELEPAFTGMTVTDSMGMRMDSGKATVSSTDAHHLSIGLKPLAAGTYTVTWHATDTDTHKTHGSYTFTITQ</sequence>
<protein>
    <submittedName>
        <fullName evidence="7">Copper resistance protein CopC</fullName>
    </submittedName>
</protein>
<evidence type="ECO:0000313" key="8">
    <source>
        <dbReference type="Proteomes" id="UP000708298"/>
    </source>
</evidence>
<evidence type="ECO:0000256" key="2">
    <source>
        <dbReference type="ARBA" id="ARBA00022723"/>
    </source>
</evidence>
<comment type="caution">
    <text evidence="7">The sequence shown here is derived from an EMBL/GenBank/DDBJ whole genome shotgun (WGS) entry which is preliminary data.</text>
</comment>
<reference evidence="7" key="2">
    <citation type="submission" date="2021-01" db="EMBL/GenBank/DDBJ databases">
        <authorList>
            <person name="Mieszkin S."/>
            <person name="Pouder E."/>
            <person name="Alain K."/>
        </authorList>
    </citation>
    <scope>NUCLEOTIDE SEQUENCE</scope>
    <source>
        <strain evidence="7">HW T2.11</strain>
    </source>
</reference>
<dbReference type="InterPro" id="IPR014756">
    <property type="entry name" value="Ig_E-set"/>
</dbReference>
<dbReference type="EMBL" id="JAESVB010000002">
    <property type="protein sequence ID" value="MCB8874613.1"/>
    <property type="molecule type" value="Genomic_DNA"/>
</dbReference>
<dbReference type="GO" id="GO:0042597">
    <property type="term" value="C:periplasmic space"/>
    <property type="evidence" value="ECO:0007669"/>
    <property type="project" value="InterPro"/>
</dbReference>
<feature type="signal peptide" evidence="5">
    <location>
        <begin position="1"/>
        <end position="22"/>
    </location>
</feature>